<dbReference type="OrthoDB" id="448399at2759"/>
<evidence type="ECO:0000313" key="1">
    <source>
        <dbReference type="EMBL" id="KIY47658.1"/>
    </source>
</evidence>
<sequence>HPLLTPSGRGFAVGGRVQNISSDPAVPCIMYWPDNEPFPEQGQIRPANLIGI</sequence>
<dbReference type="AlphaFoldDB" id="A0A0D7A9Z8"/>
<proteinExistence type="predicted"/>
<protein>
    <submittedName>
        <fullName evidence="1">Uncharacterized protein</fullName>
    </submittedName>
</protein>
<dbReference type="Proteomes" id="UP000054144">
    <property type="component" value="Unassembled WGS sequence"/>
</dbReference>
<feature type="non-terminal residue" evidence="1">
    <location>
        <position position="52"/>
    </location>
</feature>
<organism evidence="1 2">
    <name type="scientific">Fistulina hepatica ATCC 64428</name>
    <dbReference type="NCBI Taxonomy" id="1128425"/>
    <lineage>
        <taxon>Eukaryota</taxon>
        <taxon>Fungi</taxon>
        <taxon>Dikarya</taxon>
        <taxon>Basidiomycota</taxon>
        <taxon>Agaricomycotina</taxon>
        <taxon>Agaricomycetes</taxon>
        <taxon>Agaricomycetidae</taxon>
        <taxon>Agaricales</taxon>
        <taxon>Fistulinaceae</taxon>
        <taxon>Fistulina</taxon>
    </lineage>
</organism>
<evidence type="ECO:0000313" key="2">
    <source>
        <dbReference type="Proteomes" id="UP000054144"/>
    </source>
</evidence>
<feature type="non-terminal residue" evidence="1">
    <location>
        <position position="1"/>
    </location>
</feature>
<reference evidence="1 2" key="1">
    <citation type="journal article" date="2015" name="Fungal Genet. Biol.">
        <title>Evolution of novel wood decay mechanisms in Agaricales revealed by the genome sequences of Fistulina hepatica and Cylindrobasidium torrendii.</title>
        <authorList>
            <person name="Floudas D."/>
            <person name="Held B.W."/>
            <person name="Riley R."/>
            <person name="Nagy L.G."/>
            <person name="Koehler G."/>
            <person name="Ransdell A.S."/>
            <person name="Younus H."/>
            <person name="Chow J."/>
            <person name="Chiniquy J."/>
            <person name="Lipzen A."/>
            <person name="Tritt A."/>
            <person name="Sun H."/>
            <person name="Haridas S."/>
            <person name="LaButti K."/>
            <person name="Ohm R.A."/>
            <person name="Kues U."/>
            <person name="Blanchette R.A."/>
            <person name="Grigoriev I.V."/>
            <person name="Minto R.E."/>
            <person name="Hibbett D.S."/>
        </authorList>
    </citation>
    <scope>NUCLEOTIDE SEQUENCE [LARGE SCALE GENOMIC DNA]</scope>
    <source>
        <strain evidence="1 2">ATCC 64428</strain>
    </source>
</reference>
<keyword evidence="2" id="KW-1185">Reference proteome</keyword>
<name>A0A0D7A9Z8_9AGAR</name>
<accession>A0A0D7A9Z8</accession>
<gene>
    <name evidence="1" type="ORF">FISHEDRAFT_11180</name>
</gene>
<dbReference type="EMBL" id="KN881930">
    <property type="protein sequence ID" value="KIY47658.1"/>
    <property type="molecule type" value="Genomic_DNA"/>
</dbReference>